<evidence type="ECO:0000256" key="5">
    <source>
        <dbReference type="SAM" id="Phobius"/>
    </source>
</evidence>
<protein>
    <recommendedName>
        <fullName evidence="6">DUF202 domain-containing protein</fullName>
    </recommendedName>
</protein>
<dbReference type="AlphaFoldDB" id="A0A1M6ND08"/>
<dbReference type="InterPro" id="IPR003807">
    <property type="entry name" value="DUF202"/>
</dbReference>
<dbReference type="STRING" id="758803.SAMN05421803_111171"/>
<keyword evidence="4 5" id="KW-0472">Membrane</keyword>
<keyword evidence="2 5" id="KW-0812">Transmembrane</keyword>
<reference evidence="7 8" key="1">
    <citation type="submission" date="2016-11" db="EMBL/GenBank/DDBJ databases">
        <authorList>
            <person name="Jaros S."/>
            <person name="Januszkiewicz K."/>
            <person name="Wedrychowicz H."/>
        </authorList>
    </citation>
    <scope>NUCLEOTIDE SEQUENCE [LARGE SCALE GENOMIC DNA]</scope>
    <source>
        <strain evidence="7 8">CGMCC 4.5723</strain>
    </source>
</reference>
<proteinExistence type="predicted"/>
<organism evidence="7 8">
    <name type="scientific">Nocardiopsis flavescens</name>
    <dbReference type="NCBI Taxonomy" id="758803"/>
    <lineage>
        <taxon>Bacteria</taxon>
        <taxon>Bacillati</taxon>
        <taxon>Actinomycetota</taxon>
        <taxon>Actinomycetes</taxon>
        <taxon>Streptosporangiales</taxon>
        <taxon>Nocardiopsidaceae</taxon>
        <taxon>Nocardiopsis</taxon>
    </lineage>
</organism>
<feature type="transmembrane region" description="Helical" evidence="5">
    <location>
        <begin position="97"/>
        <end position="122"/>
    </location>
</feature>
<gene>
    <name evidence="7" type="ORF">SAMN05421803_111171</name>
</gene>
<feature type="transmembrane region" description="Helical" evidence="5">
    <location>
        <begin position="20"/>
        <end position="36"/>
    </location>
</feature>
<dbReference type="Pfam" id="PF02656">
    <property type="entry name" value="DUF202"/>
    <property type="match status" value="1"/>
</dbReference>
<keyword evidence="3 5" id="KW-1133">Transmembrane helix</keyword>
<dbReference type="OrthoDB" id="3701077at2"/>
<evidence type="ECO:0000259" key="6">
    <source>
        <dbReference type="Pfam" id="PF02656"/>
    </source>
</evidence>
<dbReference type="GO" id="GO:0012505">
    <property type="term" value="C:endomembrane system"/>
    <property type="evidence" value="ECO:0007669"/>
    <property type="project" value="UniProtKB-SubCell"/>
</dbReference>
<evidence type="ECO:0000256" key="4">
    <source>
        <dbReference type="ARBA" id="ARBA00023136"/>
    </source>
</evidence>
<name>A0A1M6ND08_9ACTN</name>
<evidence type="ECO:0000256" key="3">
    <source>
        <dbReference type="ARBA" id="ARBA00022989"/>
    </source>
</evidence>
<dbReference type="RefSeq" id="WP_073380665.1">
    <property type="nucleotide sequence ID" value="NZ_FQZK01000011.1"/>
</dbReference>
<evidence type="ECO:0000256" key="2">
    <source>
        <dbReference type="ARBA" id="ARBA00022692"/>
    </source>
</evidence>
<accession>A0A1M6ND08</accession>
<evidence type="ECO:0000256" key="1">
    <source>
        <dbReference type="ARBA" id="ARBA00004127"/>
    </source>
</evidence>
<sequence>MRSPADRGDPGLQPERTLLAWQRTLILLVAVGLLFLRGELAPGTTAVPQAPPALRMALMAAFLLVAGVLGLHLWLRWRRSREGLRDPRTGAPPGAVSAPWAMLLLCGSVLVLSAVQVFTVLAG</sequence>
<feature type="domain" description="DUF202" evidence="6">
    <location>
        <begin position="9"/>
        <end position="81"/>
    </location>
</feature>
<comment type="subcellular location">
    <subcellularLocation>
        <location evidence="1">Endomembrane system</location>
        <topology evidence="1">Multi-pass membrane protein</topology>
    </subcellularLocation>
</comment>
<evidence type="ECO:0000313" key="7">
    <source>
        <dbReference type="EMBL" id="SHJ93622.1"/>
    </source>
</evidence>
<feature type="transmembrane region" description="Helical" evidence="5">
    <location>
        <begin position="57"/>
        <end position="77"/>
    </location>
</feature>
<dbReference type="Proteomes" id="UP000184452">
    <property type="component" value="Unassembled WGS sequence"/>
</dbReference>
<keyword evidence="8" id="KW-1185">Reference proteome</keyword>
<dbReference type="EMBL" id="FQZK01000011">
    <property type="protein sequence ID" value="SHJ93622.1"/>
    <property type="molecule type" value="Genomic_DNA"/>
</dbReference>
<evidence type="ECO:0000313" key="8">
    <source>
        <dbReference type="Proteomes" id="UP000184452"/>
    </source>
</evidence>